<name>A0A813DTU0_POLGL</name>
<comment type="caution">
    <text evidence="2">The sequence shown here is derived from an EMBL/GenBank/DDBJ whole genome shotgun (WGS) entry which is preliminary data.</text>
</comment>
<dbReference type="Proteomes" id="UP000654075">
    <property type="component" value="Unassembled WGS sequence"/>
</dbReference>
<keyword evidence="3" id="KW-1185">Reference proteome</keyword>
<sequence length="101" mass="11220">MEGAVLLVVVLARRYASEGRCAASASTHDCLLVWRTRKFYIVGQTKHEASALCPTRQRNPEQEKLGKQKQNYQLAAHVVLVVVVVAAFIEKWDKLGLASPT</sequence>
<organism evidence="2 3">
    <name type="scientific">Polarella glacialis</name>
    <name type="common">Dinoflagellate</name>
    <dbReference type="NCBI Taxonomy" id="89957"/>
    <lineage>
        <taxon>Eukaryota</taxon>
        <taxon>Sar</taxon>
        <taxon>Alveolata</taxon>
        <taxon>Dinophyceae</taxon>
        <taxon>Suessiales</taxon>
        <taxon>Suessiaceae</taxon>
        <taxon>Polarella</taxon>
    </lineage>
</organism>
<evidence type="ECO:0000313" key="3">
    <source>
        <dbReference type="Proteomes" id="UP000654075"/>
    </source>
</evidence>
<dbReference type="EMBL" id="CAJNNV010000963">
    <property type="protein sequence ID" value="CAE8583970.1"/>
    <property type="molecule type" value="Genomic_DNA"/>
</dbReference>
<evidence type="ECO:0000313" key="2">
    <source>
        <dbReference type="EMBL" id="CAE8588848.1"/>
    </source>
</evidence>
<dbReference type="EMBL" id="CAJNNV010003352">
    <property type="protein sequence ID" value="CAE8588848.1"/>
    <property type="molecule type" value="Genomic_DNA"/>
</dbReference>
<protein>
    <submittedName>
        <fullName evidence="2">Uncharacterized protein</fullName>
    </submittedName>
</protein>
<evidence type="ECO:0000313" key="1">
    <source>
        <dbReference type="EMBL" id="CAE8583970.1"/>
    </source>
</evidence>
<proteinExistence type="predicted"/>
<accession>A0A813DTU0</accession>
<reference evidence="2" key="1">
    <citation type="submission" date="2021-02" db="EMBL/GenBank/DDBJ databases">
        <authorList>
            <person name="Dougan E. K."/>
            <person name="Rhodes N."/>
            <person name="Thang M."/>
            <person name="Chan C."/>
        </authorList>
    </citation>
    <scope>NUCLEOTIDE SEQUENCE</scope>
</reference>
<dbReference type="AlphaFoldDB" id="A0A813DTU0"/>
<gene>
    <name evidence="1" type="ORF">PGLA1383_LOCUS2911</name>
    <name evidence="2" type="ORF">PGLA1383_LOCUS7633</name>
</gene>